<dbReference type="PANTHER" id="PTHR12227:SF0">
    <property type="entry name" value="GLYCERATE KINASE"/>
    <property type="match status" value="1"/>
</dbReference>
<dbReference type="PANTHER" id="PTHR12227">
    <property type="entry name" value="GLYCERATE KINASE"/>
    <property type="match status" value="1"/>
</dbReference>
<accession>A0A939RVX7</accession>
<evidence type="ECO:0000259" key="3">
    <source>
        <dbReference type="Pfam" id="PF13660"/>
    </source>
</evidence>
<dbReference type="GO" id="GO:0008887">
    <property type="term" value="F:glycerate kinase activity"/>
    <property type="evidence" value="ECO:0007669"/>
    <property type="project" value="InterPro"/>
</dbReference>
<evidence type="ECO:0000256" key="1">
    <source>
        <dbReference type="SAM" id="MobiDB-lite"/>
    </source>
</evidence>
<dbReference type="InterPro" id="IPR037035">
    <property type="entry name" value="GK-like_C_sf"/>
</dbReference>
<feature type="region of interest" description="Disordered" evidence="1">
    <location>
        <begin position="220"/>
        <end position="239"/>
    </location>
</feature>
<feature type="domain" description="MOFRL-associated" evidence="3">
    <location>
        <begin position="22"/>
        <end position="269"/>
    </location>
</feature>
<evidence type="ECO:0000313" key="4">
    <source>
        <dbReference type="EMBL" id="MBO1804397.1"/>
    </source>
</evidence>
<name>A0A939RVX7_9MICO</name>
<dbReference type="InterPro" id="IPR038614">
    <property type="entry name" value="GK_N_sf"/>
</dbReference>
<sequence>MKIKNHDALVSIGDRASRELVLGIVDDALNEVDGYRRISGIVRVEGDTLHVGNRRWDLSAKQNVYLIGAGKACNAMAMAIDHALGERLTRGIAVVKIAEDTDEFSERTEVYVGGHPFPNQAGYEATQRVLDLVDGAGPDDLFIVVVSGGSSALLNAPIEPITVEDEAITTEVLLTSGLGIYEVNAVRRHISRTNGGRLAERIRARGAELIGIGISDAVGKPPTGDIGEPDPNYASTPIGPDLTTLDDARAAIDGHGLRDRLPASVTHFLDTAGPEQETPKAFPENTYFVINTLPDLAEAAAAAAEARGVTAHVLTTFLEGESRDAGTFMASLAREVQANGRPFRAPCVIVSGGETVTHIRPGTEITGHGGPSQELALSFALSAAAVPGACMYGMDSEGTDGTSSAAGGITDSTSAARAAAAGVDILAHLRGHASFEALEAMGDVVMTGNTGTNLCDLNVLYVPAAPSQNEGTP</sequence>
<dbReference type="GO" id="GO:0005737">
    <property type="term" value="C:cytoplasm"/>
    <property type="evidence" value="ECO:0007669"/>
    <property type="project" value="TreeGrafter"/>
</dbReference>
<reference evidence="4" key="1">
    <citation type="submission" date="2021-03" db="EMBL/GenBank/DDBJ databases">
        <title>Leucobacter chromiisoli sp. nov., isolated from chromium-containing soil of chemical plant.</title>
        <authorList>
            <person name="Xu Z."/>
        </authorList>
    </citation>
    <scope>NUCLEOTIDE SEQUENCE</scope>
    <source>
        <strain evidence="4">A2</strain>
    </source>
</reference>
<feature type="domain" description="MOFRL" evidence="2">
    <location>
        <begin position="347"/>
        <end position="456"/>
    </location>
</feature>
<gene>
    <name evidence="4" type="ORF">J4H91_03580</name>
</gene>
<dbReference type="Pfam" id="PF13660">
    <property type="entry name" value="DUF4147"/>
    <property type="match status" value="1"/>
</dbReference>
<dbReference type="InterPro" id="IPR007835">
    <property type="entry name" value="MOFRL"/>
</dbReference>
<dbReference type="InterPro" id="IPR039760">
    <property type="entry name" value="MOFRL_protein"/>
</dbReference>
<dbReference type="Gene3D" id="3.40.50.10180">
    <property type="entry name" value="Glycerate kinase, MOFRL-like N-terminal domain"/>
    <property type="match status" value="1"/>
</dbReference>
<dbReference type="Gene3D" id="3.40.1480.10">
    <property type="entry name" value="MOFRL domain"/>
    <property type="match status" value="1"/>
</dbReference>
<keyword evidence="5" id="KW-1185">Reference proteome</keyword>
<protein>
    <submittedName>
        <fullName evidence="4">DUF4147 domain-containing protein</fullName>
    </submittedName>
</protein>
<dbReference type="AlphaFoldDB" id="A0A939RVX7"/>
<dbReference type="EMBL" id="JAGDYL010000005">
    <property type="protein sequence ID" value="MBO1804397.1"/>
    <property type="molecule type" value="Genomic_DNA"/>
</dbReference>
<comment type="caution">
    <text evidence="4">The sequence shown here is derived from an EMBL/GenBank/DDBJ whole genome shotgun (WGS) entry which is preliminary data.</text>
</comment>
<evidence type="ECO:0000259" key="2">
    <source>
        <dbReference type="Pfam" id="PF05161"/>
    </source>
</evidence>
<dbReference type="Pfam" id="PF05161">
    <property type="entry name" value="MOFRL"/>
    <property type="match status" value="1"/>
</dbReference>
<dbReference type="InterPro" id="IPR025286">
    <property type="entry name" value="MOFRL_assoc_dom"/>
</dbReference>
<dbReference type="Proteomes" id="UP000664398">
    <property type="component" value="Unassembled WGS sequence"/>
</dbReference>
<dbReference type="SUPFAM" id="SSF82544">
    <property type="entry name" value="GckA/TtuD-like"/>
    <property type="match status" value="1"/>
</dbReference>
<dbReference type="RefSeq" id="WP_208044890.1">
    <property type="nucleotide sequence ID" value="NZ_JAGDYL010000005.1"/>
</dbReference>
<evidence type="ECO:0000313" key="5">
    <source>
        <dbReference type="Proteomes" id="UP000664398"/>
    </source>
</evidence>
<organism evidence="4 5">
    <name type="scientific">Leucobacter ruminantium</name>
    <dbReference type="NCBI Taxonomy" id="1289170"/>
    <lineage>
        <taxon>Bacteria</taxon>
        <taxon>Bacillati</taxon>
        <taxon>Actinomycetota</taxon>
        <taxon>Actinomycetes</taxon>
        <taxon>Micrococcales</taxon>
        <taxon>Microbacteriaceae</taxon>
        <taxon>Leucobacter</taxon>
    </lineage>
</organism>
<proteinExistence type="predicted"/>